<dbReference type="EMBL" id="JADWDJ010000009">
    <property type="protein sequence ID" value="KAG5275431.1"/>
    <property type="molecule type" value="Genomic_DNA"/>
</dbReference>
<feature type="transmembrane region" description="Helical" evidence="1">
    <location>
        <begin position="20"/>
        <end position="47"/>
    </location>
</feature>
<proteinExistence type="predicted"/>
<dbReference type="Proteomes" id="UP000823561">
    <property type="component" value="Chromosome 9"/>
</dbReference>
<accession>A0AAV6GNP0</accession>
<evidence type="ECO:0000256" key="1">
    <source>
        <dbReference type="SAM" id="Phobius"/>
    </source>
</evidence>
<comment type="caution">
    <text evidence="2">The sequence shown here is derived from an EMBL/GenBank/DDBJ whole genome shotgun (WGS) entry which is preliminary data.</text>
</comment>
<keyword evidence="1" id="KW-1133">Transmembrane helix</keyword>
<sequence length="137" mass="15190">MLGRVSVCVFLHVHVHVSVCVYICVCVFLHVSVCACVCVCVCLCACLKGRGCNLFLRRNLKGDLYGDELNCPFTGICVKTHTAPHDYCPCADVSGCLHQHDGWPQDRVPLRQLCQGTDGMFQLRDKLPHSPLQLDTD</sequence>
<protein>
    <submittedName>
        <fullName evidence="2">Uncharacterized protein</fullName>
    </submittedName>
</protein>
<keyword evidence="1" id="KW-0472">Membrane</keyword>
<organism evidence="2 3">
    <name type="scientific">Alosa alosa</name>
    <name type="common">allis shad</name>
    <dbReference type="NCBI Taxonomy" id="278164"/>
    <lineage>
        <taxon>Eukaryota</taxon>
        <taxon>Metazoa</taxon>
        <taxon>Chordata</taxon>
        <taxon>Craniata</taxon>
        <taxon>Vertebrata</taxon>
        <taxon>Euteleostomi</taxon>
        <taxon>Actinopterygii</taxon>
        <taxon>Neopterygii</taxon>
        <taxon>Teleostei</taxon>
        <taxon>Clupei</taxon>
        <taxon>Clupeiformes</taxon>
        <taxon>Clupeoidei</taxon>
        <taxon>Clupeidae</taxon>
        <taxon>Alosa</taxon>
    </lineage>
</organism>
<keyword evidence="3" id="KW-1185">Reference proteome</keyword>
<reference evidence="2" key="1">
    <citation type="submission" date="2020-10" db="EMBL/GenBank/DDBJ databases">
        <title>Chromosome-scale genome assembly of the Allis shad, Alosa alosa.</title>
        <authorList>
            <person name="Margot Z."/>
            <person name="Christophe K."/>
            <person name="Cabau C."/>
            <person name="Louis A."/>
            <person name="Berthelot C."/>
            <person name="Parey E."/>
            <person name="Roest Crollius H."/>
            <person name="Montfort J."/>
            <person name="Robinson-Rechavi M."/>
            <person name="Bucao C."/>
            <person name="Bouchez O."/>
            <person name="Gislard M."/>
            <person name="Lluch J."/>
            <person name="Milhes M."/>
            <person name="Lampietro C."/>
            <person name="Lopez Roques C."/>
            <person name="Donnadieu C."/>
            <person name="Braasch I."/>
            <person name="Desvignes T."/>
            <person name="Postlethwait J."/>
            <person name="Bobe J."/>
            <person name="Guiguen Y."/>
        </authorList>
    </citation>
    <scope>NUCLEOTIDE SEQUENCE</scope>
    <source>
        <strain evidence="2">M-15738</strain>
        <tissue evidence="2">Blood</tissue>
    </source>
</reference>
<evidence type="ECO:0000313" key="2">
    <source>
        <dbReference type="EMBL" id="KAG5275431.1"/>
    </source>
</evidence>
<evidence type="ECO:0000313" key="3">
    <source>
        <dbReference type="Proteomes" id="UP000823561"/>
    </source>
</evidence>
<gene>
    <name evidence="2" type="ORF">AALO_G00120220</name>
</gene>
<name>A0AAV6GNP0_9TELE</name>
<dbReference type="AlphaFoldDB" id="A0AAV6GNP0"/>
<keyword evidence="1" id="KW-0812">Transmembrane</keyword>